<feature type="transmembrane region" description="Helical" evidence="1">
    <location>
        <begin position="34"/>
        <end position="54"/>
    </location>
</feature>
<organism evidence="2 3">
    <name type="scientific">Streptomyces coeruleofuscus</name>
    <dbReference type="NCBI Taxonomy" id="66879"/>
    <lineage>
        <taxon>Bacteria</taxon>
        <taxon>Bacillati</taxon>
        <taxon>Actinomycetota</taxon>
        <taxon>Actinomycetes</taxon>
        <taxon>Kitasatosporales</taxon>
        <taxon>Streptomycetaceae</taxon>
        <taxon>Streptomyces</taxon>
    </lineage>
</organism>
<evidence type="ECO:0000313" key="2">
    <source>
        <dbReference type="EMBL" id="GAA2426108.1"/>
    </source>
</evidence>
<gene>
    <name evidence="2" type="ORF">GCM10010255_80380</name>
</gene>
<proteinExistence type="predicted"/>
<protein>
    <submittedName>
        <fullName evidence="2">Uncharacterized protein</fullName>
    </submittedName>
</protein>
<evidence type="ECO:0000256" key="1">
    <source>
        <dbReference type="SAM" id="Phobius"/>
    </source>
</evidence>
<name>A0ABP5WIF4_9ACTN</name>
<accession>A0ABP5WIF4</accession>
<keyword evidence="3" id="KW-1185">Reference proteome</keyword>
<keyword evidence="1" id="KW-0472">Membrane</keyword>
<keyword evidence="1" id="KW-1133">Transmembrane helix</keyword>
<dbReference type="Proteomes" id="UP001499986">
    <property type="component" value="Unassembled WGS sequence"/>
</dbReference>
<reference evidence="3" key="1">
    <citation type="journal article" date="2019" name="Int. J. Syst. Evol. Microbiol.">
        <title>The Global Catalogue of Microorganisms (GCM) 10K type strain sequencing project: providing services to taxonomists for standard genome sequencing and annotation.</title>
        <authorList>
            <consortium name="The Broad Institute Genomics Platform"/>
            <consortium name="The Broad Institute Genome Sequencing Center for Infectious Disease"/>
            <person name="Wu L."/>
            <person name="Ma J."/>
        </authorList>
    </citation>
    <scope>NUCLEOTIDE SEQUENCE [LARGE SCALE GENOMIC DNA]</scope>
    <source>
        <strain evidence="3">JCM 4358</strain>
    </source>
</reference>
<sequence length="67" mass="7411">MHHPNHRPPRAGTKQHTTALRWAARHPRTALTHILRGACYGLGTGAIGLAFIWLERLMGRVLHIGAS</sequence>
<dbReference type="EMBL" id="BAAASE010000017">
    <property type="protein sequence ID" value="GAA2426108.1"/>
    <property type="molecule type" value="Genomic_DNA"/>
</dbReference>
<keyword evidence="1" id="KW-0812">Transmembrane</keyword>
<evidence type="ECO:0000313" key="3">
    <source>
        <dbReference type="Proteomes" id="UP001499986"/>
    </source>
</evidence>
<dbReference type="RefSeq" id="WP_086853839.1">
    <property type="nucleotide sequence ID" value="NZ_BAAASE010000017.1"/>
</dbReference>
<comment type="caution">
    <text evidence="2">The sequence shown here is derived from an EMBL/GenBank/DDBJ whole genome shotgun (WGS) entry which is preliminary data.</text>
</comment>